<evidence type="ECO:0000313" key="2">
    <source>
        <dbReference type="Proteomes" id="UP000297245"/>
    </source>
</evidence>
<dbReference type="AlphaFoldDB" id="A0A4S8KJN5"/>
<sequence length="95" mass="10592">MAYCTQLTRSKQTQELHSSALQLIKYFQWFGDLSAIENAVQLMEGVIMCTPDGHAHKAGRLSNLGIAFSLRFKRLGKLGDIENAILVLRQAVDLT</sequence>
<keyword evidence="2" id="KW-1185">Reference proteome</keyword>
<organism evidence="1 2">
    <name type="scientific">Dendrothele bispora (strain CBS 962.96)</name>
    <dbReference type="NCBI Taxonomy" id="1314807"/>
    <lineage>
        <taxon>Eukaryota</taxon>
        <taxon>Fungi</taxon>
        <taxon>Dikarya</taxon>
        <taxon>Basidiomycota</taxon>
        <taxon>Agaricomycotina</taxon>
        <taxon>Agaricomycetes</taxon>
        <taxon>Agaricomycetidae</taxon>
        <taxon>Agaricales</taxon>
        <taxon>Agaricales incertae sedis</taxon>
        <taxon>Dendrothele</taxon>
    </lineage>
</organism>
<proteinExistence type="predicted"/>
<dbReference type="Proteomes" id="UP000297245">
    <property type="component" value="Unassembled WGS sequence"/>
</dbReference>
<dbReference type="OrthoDB" id="9991317at2759"/>
<protein>
    <submittedName>
        <fullName evidence="1">Uncharacterized protein</fullName>
    </submittedName>
</protein>
<dbReference type="EMBL" id="ML181872">
    <property type="protein sequence ID" value="THU75571.1"/>
    <property type="molecule type" value="Genomic_DNA"/>
</dbReference>
<reference evidence="1 2" key="1">
    <citation type="journal article" date="2019" name="Nat. Ecol. Evol.">
        <title>Megaphylogeny resolves global patterns of mushroom evolution.</title>
        <authorList>
            <person name="Varga T."/>
            <person name="Krizsan K."/>
            <person name="Foldi C."/>
            <person name="Dima B."/>
            <person name="Sanchez-Garcia M."/>
            <person name="Sanchez-Ramirez S."/>
            <person name="Szollosi G.J."/>
            <person name="Szarkandi J.G."/>
            <person name="Papp V."/>
            <person name="Albert L."/>
            <person name="Andreopoulos W."/>
            <person name="Angelini C."/>
            <person name="Antonin V."/>
            <person name="Barry K.W."/>
            <person name="Bougher N.L."/>
            <person name="Buchanan P."/>
            <person name="Buyck B."/>
            <person name="Bense V."/>
            <person name="Catcheside P."/>
            <person name="Chovatia M."/>
            <person name="Cooper J."/>
            <person name="Damon W."/>
            <person name="Desjardin D."/>
            <person name="Finy P."/>
            <person name="Geml J."/>
            <person name="Haridas S."/>
            <person name="Hughes K."/>
            <person name="Justo A."/>
            <person name="Karasinski D."/>
            <person name="Kautmanova I."/>
            <person name="Kiss B."/>
            <person name="Kocsube S."/>
            <person name="Kotiranta H."/>
            <person name="LaButti K.M."/>
            <person name="Lechner B.E."/>
            <person name="Liimatainen K."/>
            <person name="Lipzen A."/>
            <person name="Lukacs Z."/>
            <person name="Mihaltcheva S."/>
            <person name="Morgado L.N."/>
            <person name="Niskanen T."/>
            <person name="Noordeloos M.E."/>
            <person name="Ohm R.A."/>
            <person name="Ortiz-Santana B."/>
            <person name="Ovrebo C."/>
            <person name="Racz N."/>
            <person name="Riley R."/>
            <person name="Savchenko A."/>
            <person name="Shiryaev A."/>
            <person name="Soop K."/>
            <person name="Spirin V."/>
            <person name="Szebenyi C."/>
            <person name="Tomsovsky M."/>
            <person name="Tulloss R.E."/>
            <person name="Uehling J."/>
            <person name="Grigoriev I.V."/>
            <person name="Vagvolgyi C."/>
            <person name="Papp T."/>
            <person name="Martin F.M."/>
            <person name="Miettinen O."/>
            <person name="Hibbett D.S."/>
            <person name="Nagy L.G."/>
        </authorList>
    </citation>
    <scope>NUCLEOTIDE SEQUENCE [LARGE SCALE GENOMIC DNA]</scope>
    <source>
        <strain evidence="1 2">CBS 962.96</strain>
    </source>
</reference>
<name>A0A4S8KJN5_DENBC</name>
<evidence type="ECO:0000313" key="1">
    <source>
        <dbReference type="EMBL" id="THU75571.1"/>
    </source>
</evidence>
<feature type="non-terminal residue" evidence="1">
    <location>
        <position position="95"/>
    </location>
</feature>
<accession>A0A4S8KJN5</accession>
<gene>
    <name evidence="1" type="ORF">K435DRAFT_706885</name>
</gene>